<dbReference type="EMBL" id="BAAATZ010000029">
    <property type="protein sequence ID" value="GAA2734623.1"/>
    <property type="molecule type" value="Genomic_DNA"/>
</dbReference>
<gene>
    <name evidence="4" type="ORF">GCM10010439_57440</name>
</gene>
<keyword evidence="5" id="KW-1185">Reference proteome</keyword>
<dbReference type="InterPro" id="IPR024516">
    <property type="entry name" value="Mce_C"/>
</dbReference>
<evidence type="ECO:0000313" key="5">
    <source>
        <dbReference type="Proteomes" id="UP001501842"/>
    </source>
</evidence>
<evidence type="ECO:0000259" key="3">
    <source>
        <dbReference type="Pfam" id="PF11887"/>
    </source>
</evidence>
<feature type="domain" description="Mammalian cell entry C-terminal" evidence="3">
    <location>
        <begin position="109"/>
        <end position="270"/>
    </location>
</feature>
<dbReference type="RefSeq" id="WP_344454863.1">
    <property type="nucleotide sequence ID" value="NZ_BAAATZ010000029.1"/>
</dbReference>
<evidence type="ECO:0000259" key="2">
    <source>
        <dbReference type="Pfam" id="PF02470"/>
    </source>
</evidence>
<organism evidence="4 5">
    <name type="scientific">Actinocorallia aurantiaca</name>
    <dbReference type="NCBI Taxonomy" id="46204"/>
    <lineage>
        <taxon>Bacteria</taxon>
        <taxon>Bacillati</taxon>
        <taxon>Actinomycetota</taxon>
        <taxon>Actinomycetes</taxon>
        <taxon>Streptosporangiales</taxon>
        <taxon>Thermomonosporaceae</taxon>
        <taxon>Actinocorallia</taxon>
    </lineage>
</organism>
<dbReference type="PANTHER" id="PTHR33371:SF4">
    <property type="entry name" value="INTERMEMBRANE PHOSPHOLIPID TRANSPORT SYSTEM BINDING PROTEIN MLAD"/>
    <property type="match status" value="1"/>
</dbReference>
<reference evidence="5" key="1">
    <citation type="journal article" date="2019" name="Int. J. Syst. Evol. Microbiol.">
        <title>The Global Catalogue of Microorganisms (GCM) 10K type strain sequencing project: providing services to taxonomists for standard genome sequencing and annotation.</title>
        <authorList>
            <consortium name="The Broad Institute Genomics Platform"/>
            <consortium name="The Broad Institute Genome Sequencing Center for Infectious Disease"/>
            <person name="Wu L."/>
            <person name="Ma J."/>
        </authorList>
    </citation>
    <scope>NUCLEOTIDE SEQUENCE [LARGE SCALE GENOMIC DNA]</scope>
    <source>
        <strain evidence="5">JCM 8201</strain>
    </source>
</reference>
<dbReference type="InterPro" id="IPR052336">
    <property type="entry name" value="MlaD_Phospholipid_Transporter"/>
</dbReference>
<keyword evidence="1" id="KW-0175">Coiled coil</keyword>
<evidence type="ECO:0000313" key="4">
    <source>
        <dbReference type="EMBL" id="GAA2734623.1"/>
    </source>
</evidence>
<dbReference type="NCBIfam" id="TIGR00996">
    <property type="entry name" value="Mtu_fam_mce"/>
    <property type="match status" value="1"/>
</dbReference>
<comment type="caution">
    <text evidence="4">The sequence shown here is derived from an EMBL/GenBank/DDBJ whole genome shotgun (WGS) entry which is preliminary data.</text>
</comment>
<sequence>MRRLLVLAVALSTSACSIQLIGAPRGDLTLYAVFDDVQNLVTGHSVQISDVPVGSVTGIRLQGYRVKVTMSLVDGTRVPAGTTATVAKVSLLGENYVRLEPPKEVSGFLASEATITVTDVQPGLEQVTERVAPVIAALGGQDLGDIVTGLSTGLEGQGPKLHEIIEKATEISDSYAAANRDLADVIDGMGRLGRSLAASGQSLDRLPGTLIETTARVRKDRRELKQAVKELTEMAEAVNAKVGTRHGARLRTLLLRLDAVLGRMIKGKDQLKAFTTGLLTGFAKAPSMTNEGQALIHVWLNGFLPTGSAPKKPDFADTLEELMGPR</sequence>
<dbReference type="InterPro" id="IPR005693">
    <property type="entry name" value="Mce"/>
</dbReference>
<evidence type="ECO:0008006" key="6">
    <source>
        <dbReference type="Google" id="ProtNLM"/>
    </source>
</evidence>
<dbReference type="InterPro" id="IPR003399">
    <property type="entry name" value="Mce/MlaD"/>
</dbReference>
<dbReference type="PANTHER" id="PTHR33371">
    <property type="entry name" value="INTERMEMBRANE PHOSPHOLIPID TRANSPORT SYSTEM BINDING PROTEIN MLAD-RELATED"/>
    <property type="match status" value="1"/>
</dbReference>
<dbReference type="Pfam" id="PF02470">
    <property type="entry name" value="MlaD"/>
    <property type="match status" value="1"/>
</dbReference>
<feature type="domain" description="Mce/MlaD" evidence="2">
    <location>
        <begin position="29"/>
        <end position="102"/>
    </location>
</feature>
<evidence type="ECO:0000256" key="1">
    <source>
        <dbReference type="SAM" id="Coils"/>
    </source>
</evidence>
<protein>
    <recommendedName>
        <fullName evidence="6">Phospholipid/cholesterol/gamma-HCH transport system substrate-binding protein</fullName>
    </recommendedName>
</protein>
<feature type="coiled-coil region" evidence="1">
    <location>
        <begin position="214"/>
        <end position="241"/>
    </location>
</feature>
<dbReference type="PROSITE" id="PS51257">
    <property type="entry name" value="PROKAR_LIPOPROTEIN"/>
    <property type="match status" value="1"/>
</dbReference>
<accession>A0ABP6H0D2</accession>
<proteinExistence type="predicted"/>
<name>A0ABP6H0D2_9ACTN</name>
<dbReference type="Proteomes" id="UP001501842">
    <property type="component" value="Unassembled WGS sequence"/>
</dbReference>
<dbReference type="Pfam" id="PF11887">
    <property type="entry name" value="Mce4_CUP1"/>
    <property type="match status" value="1"/>
</dbReference>